<organism evidence="2 3">
    <name type="scientific">Pullulanibacillus pueri</name>
    <dbReference type="NCBI Taxonomy" id="1437324"/>
    <lineage>
        <taxon>Bacteria</taxon>
        <taxon>Bacillati</taxon>
        <taxon>Bacillota</taxon>
        <taxon>Bacilli</taxon>
        <taxon>Bacillales</taxon>
        <taxon>Sporolactobacillaceae</taxon>
        <taxon>Pullulanibacillus</taxon>
    </lineage>
</organism>
<dbReference type="RefSeq" id="WP_204871339.1">
    <property type="nucleotide sequence ID" value="NZ_BMFV01000003.1"/>
</dbReference>
<evidence type="ECO:0000313" key="2">
    <source>
        <dbReference type="EMBL" id="GGH76596.1"/>
    </source>
</evidence>
<protein>
    <recommendedName>
        <fullName evidence="1">Glycosyl transferase family 1 domain-containing protein</fullName>
    </recommendedName>
</protein>
<name>A0A8J3EKS5_9BACL</name>
<dbReference type="Gene3D" id="3.40.50.2000">
    <property type="entry name" value="Glycogen Phosphorylase B"/>
    <property type="match status" value="2"/>
</dbReference>
<dbReference type="InterPro" id="IPR001296">
    <property type="entry name" value="Glyco_trans_1"/>
</dbReference>
<dbReference type="AlphaFoldDB" id="A0A8J3EKS5"/>
<accession>A0A8J3EKS5</accession>
<dbReference type="GO" id="GO:0016757">
    <property type="term" value="F:glycosyltransferase activity"/>
    <property type="evidence" value="ECO:0007669"/>
    <property type="project" value="InterPro"/>
</dbReference>
<dbReference type="PANTHER" id="PTHR12526">
    <property type="entry name" value="GLYCOSYLTRANSFERASE"/>
    <property type="match status" value="1"/>
</dbReference>
<reference evidence="2" key="2">
    <citation type="submission" date="2020-09" db="EMBL/GenBank/DDBJ databases">
        <authorList>
            <person name="Sun Q."/>
            <person name="Zhou Y."/>
        </authorList>
    </citation>
    <scope>NUCLEOTIDE SEQUENCE</scope>
    <source>
        <strain evidence="2">CGMCC 1.12777</strain>
    </source>
</reference>
<gene>
    <name evidence="2" type="ORF">GCM10007096_07260</name>
</gene>
<evidence type="ECO:0000313" key="3">
    <source>
        <dbReference type="Proteomes" id="UP000656813"/>
    </source>
</evidence>
<dbReference type="EMBL" id="BMFV01000003">
    <property type="protein sequence ID" value="GGH76596.1"/>
    <property type="molecule type" value="Genomic_DNA"/>
</dbReference>
<keyword evidence="3" id="KW-1185">Reference proteome</keyword>
<dbReference type="Proteomes" id="UP000656813">
    <property type="component" value="Unassembled WGS sequence"/>
</dbReference>
<proteinExistence type="predicted"/>
<comment type="caution">
    <text evidence="2">The sequence shown here is derived from an EMBL/GenBank/DDBJ whole genome shotgun (WGS) entry which is preliminary data.</text>
</comment>
<dbReference type="PANTHER" id="PTHR12526:SF630">
    <property type="entry name" value="GLYCOSYLTRANSFERASE"/>
    <property type="match status" value="1"/>
</dbReference>
<feature type="domain" description="Glycosyl transferase family 1" evidence="1">
    <location>
        <begin position="359"/>
        <end position="498"/>
    </location>
</feature>
<reference evidence="2" key="1">
    <citation type="journal article" date="2014" name="Int. J. Syst. Evol. Microbiol.">
        <title>Complete genome sequence of Corynebacterium casei LMG S-19264T (=DSM 44701T), isolated from a smear-ripened cheese.</title>
        <authorList>
            <consortium name="US DOE Joint Genome Institute (JGI-PGF)"/>
            <person name="Walter F."/>
            <person name="Albersmeier A."/>
            <person name="Kalinowski J."/>
            <person name="Ruckert C."/>
        </authorList>
    </citation>
    <scope>NUCLEOTIDE SEQUENCE</scope>
    <source>
        <strain evidence="2">CGMCC 1.12777</strain>
    </source>
</reference>
<sequence>MRELWKGLRKISYVIYDEEINSIKTNSDPTIEQYLFLATSIENLEASQINNIISLYNSYRVPIKVLFLNYDKDFDQKVKSLEEKWNLDFSSVFVNMYRFYRSSGIKNNLKIKPIYSEIDEPGFSCFEQSGESNVYLYYDNLRNQYGDYKKKTFNDENILRSIEYFDEETNLKKIEEFDELGYLQRSVHFRSGKVWKEMFFDVNGDCFLTKMKNFKSKKNKLQITLFNRIEKIAYKFNNVKELRYVFLDEFVDNKMTIIASNEPNDFIENYYNEYVYKVCFIKDEISIDSINRDCLSLYDGVFFSTKLKKDNVINKYGKRNNLFVIPPFFTNIDKVSEFSVSRNYKHVLIRLREIDSMQLEQVIRAFRITVDKVPSARLTIYGLEMLDERSEELVKSLELNNNIVLISEEDEDINYIYKLSGFSLSLAETQYSTLDVVQSLSNGCPVVAYNNSSELVEIIKNGMNGYLVKSGSISGLGNKIVELLLKPEMVDRMSEEAINASYQYTETNFFEKFNYAMKEIVRNFKYRTNITDMLVYMLDSGWRKEKEYFIKNRVTLTGVTNDLSEPRLYMQLFNRNNNKIVIINTNVNKVNNNIFESSGSINFPSLDLSQGIWDVAMCLEWGNSFFKKRVGHFKADVSEISTIDVLVNNRVITPYFTEKGDNLSFKVGRFITDED</sequence>
<dbReference type="Pfam" id="PF00534">
    <property type="entry name" value="Glycos_transf_1"/>
    <property type="match status" value="1"/>
</dbReference>
<dbReference type="SUPFAM" id="SSF53756">
    <property type="entry name" value="UDP-Glycosyltransferase/glycogen phosphorylase"/>
    <property type="match status" value="1"/>
</dbReference>
<evidence type="ECO:0000259" key="1">
    <source>
        <dbReference type="Pfam" id="PF00534"/>
    </source>
</evidence>